<dbReference type="InterPro" id="IPR047089">
    <property type="entry name" value="Asp-tRNA-ligase_1_N"/>
</dbReference>
<evidence type="ECO:0000313" key="9">
    <source>
        <dbReference type="EMBL" id="AXN02617.1"/>
    </source>
</evidence>
<dbReference type="CDD" id="cd04317">
    <property type="entry name" value="EcAspRS_like_N"/>
    <property type="match status" value="1"/>
</dbReference>
<dbReference type="InterPro" id="IPR002312">
    <property type="entry name" value="Asp/Asn-tRNA-synth_IIb"/>
</dbReference>
<keyword evidence="7" id="KW-0963">Cytoplasm</keyword>
<evidence type="ECO:0000256" key="6">
    <source>
        <dbReference type="ARBA" id="ARBA00023146"/>
    </source>
</evidence>
<dbReference type="Pfam" id="PF00152">
    <property type="entry name" value="tRNA-synt_2"/>
    <property type="match status" value="1"/>
</dbReference>
<dbReference type="GO" id="GO:0005524">
    <property type="term" value="F:ATP binding"/>
    <property type="evidence" value="ECO:0007669"/>
    <property type="project" value="UniProtKB-UniRule"/>
</dbReference>
<organism evidence="9 10">
    <name type="scientific">Candidatus Karelsulcia muelleri</name>
    <dbReference type="NCBI Taxonomy" id="336810"/>
    <lineage>
        <taxon>Bacteria</taxon>
        <taxon>Pseudomonadati</taxon>
        <taxon>Bacteroidota</taxon>
        <taxon>Flavobacteriia</taxon>
        <taxon>Flavobacteriales</taxon>
        <taxon>Candidatus Karelsulcia</taxon>
    </lineage>
</organism>
<dbReference type="GO" id="GO:0004815">
    <property type="term" value="F:aspartate-tRNA ligase activity"/>
    <property type="evidence" value="ECO:0007669"/>
    <property type="project" value="UniProtKB-UniRule"/>
</dbReference>
<evidence type="ECO:0000256" key="3">
    <source>
        <dbReference type="ARBA" id="ARBA00022741"/>
    </source>
</evidence>
<keyword evidence="2 7" id="KW-0436">Ligase</keyword>
<keyword evidence="5 7" id="KW-0648">Protein biosynthesis</keyword>
<dbReference type="InterPro" id="IPR045864">
    <property type="entry name" value="aa-tRNA-synth_II/BPL/LPL"/>
</dbReference>
<dbReference type="GO" id="GO:0005737">
    <property type="term" value="C:cytoplasm"/>
    <property type="evidence" value="ECO:0007669"/>
    <property type="project" value="UniProtKB-SubCell"/>
</dbReference>
<comment type="function">
    <text evidence="7">Catalyzes the attachment of L-aspartate to tRNA(Asp) in a two-step reaction: L-aspartate is first activated by ATP to form Asp-AMP and then transferred to the acceptor end of tRNA(Asp).</text>
</comment>
<dbReference type="InterPro" id="IPR004365">
    <property type="entry name" value="NA-bd_OB_tRNA"/>
</dbReference>
<evidence type="ECO:0000256" key="2">
    <source>
        <dbReference type="ARBA" id="ARBA00022598"/>
    </source>
</evidence>
<dbReference type="InterPro" id="IPR006195">
    <property type="entry name" value="aa-tRNA-synth_II"/>
</dbReference>
<dbReference type="EC" id="6.1.1.12" evidence="7"/>
<evidence type="ECO:0000259" key="8">
    <source>
        <dbReference type="PROSITE" id="PS50862"/>
    </source>
</evidence>
<keyword evidence="3 7" id="KW-0547">Nucleotide-binding</keyword>
<dbReference type="InterPro" id="IPR004364">
    <property type="entry name" value="Aa-tRNA-synt_II"/>
</dbReference>
<evidence type="ECO:0000256" key="7">
    <source>
        <dbReference type="HAMAP-Rule" id="MF_00044"/>
    </source>
</evidence>
<comment type="catalytic activity">
    <reaction evidence="7">
        <text>tRNA(Asp) + L-aspartate + ATP = L-aspartyl-tRNA(Asp) + AMP + diphosphate</text>
        <dbReference type="Rhea" id="RHEA:19649"/>
        <dbReference type="Rhea" id="RHEA-COMP:9660"/>
        <dbReference type="Rhea" id="RHEA-COMP:9678"/>
        <dbReference type="ChEBI" id="CHEBI:29991"/>
        <dbReference type="ChEBI" id="CHEBI:30616"/>
        <dbReference type="ChEBI" id="CHEBI:33019"/>
        <dbReference type="ChEBI" id="CHEBI:78442"/>
        <dbReference type="ChEBI" id="CHEBI:78516"/>
        <dbReference type="ChEBI" id="CHEBI:456215"/>
        <dbReference type="EC" id="6.1.1.12"/>
    </reaction>
</comment>
<dbReference type="GO" id="GO:0006422">
    <property type="term" value="P:aspartyl-tRNA aminoacylation"/>
    <property type="evidence" value="ECO:0007669"/>
    <property type="project" value="UniProtKB-UniRule"/>
</dbReference>
<comment type="subunit">
    <text evidence="7">Homodimer.</text>
</comment>
<dbReference type="HAMAP" id="MF_00044">
    <property type="entry name" value="Asp_tRNA_synth_type1"/>
    <property type="match status" value="1"/>
</dbReference>
<keyword evidence="6 7" id="KW-0030">Aminoacyl-tRNA synthetase</keyword>
<feature type="binding site" evidence="7">
    <location>
        <position position="171"/>
    </location>
    <ligand>
        <name>L-aspartate</name>
        <dbReference type="ChEBI" id="CHEBI:29991"/>
    </ligand>
</feature>
<feature type="binding site" evidence="7">
    <location>
        <position position="226"/>
    </location>
    <ligand>
        <name>ATP</name>
        <dbReference type="ChEBI" id="CHEBI:30616"/>
    </ligand>
</feature>
<gene>
    <name evidence="7" type="primary">aspS</name>
    <name evidence="9" type="ORF">C9I73_079</name>
</gene>
<dbReference type="Gene3D" id="3.30.1360.30">
    <property type="entry name" value="GAD-like domain"/>
    <property type="match status" value="1"/>
</dbReference>
<dbReference type="OrthoDB" id="9802326at2"/>
<dbReference type="RefSeq" id="WP_158380333.1">
    <property type="nucleotide sequence ID" value="NZ_CP028359.1"/>
</dbReference>
<evidence type="ECO:0000256" key="1">
    <source>
        <dbReference type="ARBA" id="ARBA00006303"/>
    </source>
</evidence>
<dbReference type="InterPro" id="IPR004524">
    <property type="entry name" value="Asp-tRNA-ligase_1"/>
</dbReference>
<dbReference type="NCBIfam" id="NF001750">
    <property type="entry name" value="PRK00476.1"/>
    <property type="match status" value="1"/>
</dbReference>
<sequence>MNIIKYRTHTCGELNTNNIGQYVILSGWIHNIRNFGYFSFLDLRDRFGITQLKINNQIYNTSVISNESIITIKGTVLERSKINENLYTGKIEVLVNKIKVLNDSKKIPIIIANKKNNESIRLKYRYLDLRSELLTNNIIMRNKTYIEIRKYLLNCSFLEIDTPILSVPTSEGARNFTVKYRFDQKYSYSLSQSPQIFKQLLMIGGFDKYFQFAKCFRDEDFRRNRQIEFTQLDCEMSFINSDEILKIFERLIIILIKKFNGENIKRIKRITYKEAIEKYGTDKPDTRYSLKFTNITKLVFNDNINIVKPKKQTIAIKIPFYFFKNNNNVYKSLIKTVKTNDIKIKDIVFISNNIVNKAKYNITKKIKNNIKKLVKASKKDIIVIFFDQNFLKLGKLRKTIYKTLRPKLKKKISPLWITKFPLFKKVNNKLKSVHHPFTAPIPEHIKYLKTKPEIVKSQSYDLIINGIEIGGGSIRINKKDLQKKIFSILGYSKQKIKVEFGFFLEALEFGTPPHGGIAFGIERLMSILTLEKDIKNFIAFPKNKYGIDLMCKTPRKIF</sequence>
<dbReference type="GO" id="GO:0003676">
    <property type="term" value="F:nucleic acid binding"/>
    <property type="evidence" value="ECO:0007669"/>
    <property type="project" value="InterPro"/>
</dbReference>
<dbReference type="SUPFAM" id="SSF50249">
    <property type="entry name" value="Nucleic acid-binding proteins"/>
    <property type="match status" value="1"/>
</dbReference>
<dbReference type="AlphaFoldDB" id="A0A346E0W2"/>
<dbReference type="EMBL" id="CP028359">
    <property type="protein sequence ID" value="AXN02617.1"/>
    <property type="molecule type" value="Genomic_DNA"/>
</dbReference>
<feature type="binding site" evidence="7">
    <location>
        <position position="434"/>
    </location>
    <ligand>
        <name>L-aspartate</name>
        <dbReference type="ChEBI" id="CHEBI:29991"/>
    </ligand>
</feature>
<feature type="binding site" evidence="7">
    <location>
        <begin position="217"/>
        <end position="219"/>
    </location>
    <ligand>
        <name>ATP</name>
        <dbReference type="ChEBI" id="CHEBI:30616"/>
    </ligand>
</feature>
<feature type="binding site" evidence="7">
    <location>
        <begin position="520"/>
        <end position="523"/>
    </location>
    <ligand>
        <name>ATP</name>
        <dbReference type="ChEBI" id="CHEBI:30616"/>
    </ligand>
</feature>
<dbReference type="PROSITE" id="PS50862">
    <property type="entry name" value="AA_TRNA_LIGASE_II"/>
    <property type="match status" value="1"/>
</dbReference>
<dbReference type="Gene3D" id="3.30.930.10">
    <property type="entry name" value="Bira Bifunctional Protein, Domain 2"/>
    <property type="match status" value="1"/>
</dbReference>
<dbReference type="PANTHER" id="PTHR22594:SF5">
    <property type="entry name" value="ASPARTATE--TRNA LIGASE, MITOCHONDRIAL"/>
    <property type="match status" value="1"/>
</dbReference>
<dbReference type="Pfam" id="PF01336">
    <property type="entry name" value="tRNA_anti-codon"/>
    <property type="match status" value="1"/>
</dbReference>
<keyword evidence="4 7" id="KW-0067">ATP-binding</keyword>
<dbReference type="PRINTS" id="PR01042">
    <property type="entry name" value="TRNASYNTHASP"/>
</dbReference>
<feature type="binding site" evidence="7">
    <location>
        <position position="475"/>
    </location>
    <ligand>
        <name>L-aspartate</name>
        <dbReference type="ChEBI" id="CHEBI:29991"/>
    </ligand>
</feature>
<feature type="binding site" evidence="7">
    <location>
        <position position="217"/>
    </location>
    <ligand>
        <name>L-aspartate</name>
        <dbReference type="ChEBI" id="CHEBI:29991"/>
    </ligand>
</feature>
<comment type="subcellular location">
    <subcellularLocation>
        <location evidence="7">Cytoplasm</location>
    </subcellularLocation>
</comment>
<dbReference type="NCBIfam" id="TIGR00459">
    <property type="entry name" value="aspS_bact"/>
    <property type="match status" value="1"/>
</dbReference>
<dbReference type="Proteomes" id="UP000257017">
    <property type="component" value="Chromosome"/>
</dbReference>
<evidence type="ECO:0000256" key="4">
    <source>
        <dbReference type="ARBA" id="ARBA00022840"/>
    </source>
</evidence>
<comment type="similarity">
    <text evidence="1 7">Belongs to the class-II aminoacyl-tRNA synthetase family. Type 1 subfamily.</text>
</comment>
<reference evidence="9 10" key="1">
    <citation type="submission" date="2018-03" db="EMBL/GenBank/DDBJ databases">
        <title>A parallel universe: an anciently diverged bacterial symbiosis in a Hawaiian planthopper (Hemiptera: Cixiidae) reveals rearranged nutritional responsibilities.</title>
        <authorList>
            <person name="Bennett G."/>
            <person name="Mao M."/>
        </authorList>
    </citation>
    <scope>NUCLEOTIDE SEQUENCE [LARGE SCALE GENOMIC DNA]</scope>
    <source>
        <strain evidence="9 10">OLIH</strain>
    </source>
</reference>
<evidence type="ECO:0000313" key="10">
    <source>
        <dbReference type="Proteomes" id="UP000257017"/>
    </source>
</evidence>
<dbReference type="InterPro" id="IPR004115">
    <property type="entry name" value="GAD-like_sf"/>
</dbReference>
<name>A0A346E0W2_9FLAO</name>
<feature type="domain" description="Aminoacyl-transfer RNA synthetases class-II family profile" evidence="8">
    <location>
        <begin position="148"/>
        <end position="541"/>
    </location>
</feature>
<proteinExistence type="inferred from homology"/>
<protein>
    <recommendedName>
        <fullName evidence="7">Aspartate--tRNA ligase</fullName>
        <ecNumber evidence="7">6.1.1.12</ecNumber>
    </recommendedName>
    <alternativeName>
        <fullName evidence="7">Aspartyl-tRNA synthetase</fullName>
        <shortName evidence="7">AspRS</shortName>
    </alternativeName>
</protein>
<dbReference type="SUPFAM" id="SSF55681">
    <property type="entry name" value="Class II aaRS and biotin synthetases"/>
    <property type="match status" value="1"/>
</dbReference>
<dbReference type="Gene3D" id="2.40.50.140">
    <property type="entry name" value="Nucleic acid-binding proteins"/>
    <property type="match status" value="1"/>
</dbReference>
<feature type="binding site" evidence="7">
    <location>
        <position position="468"/>
    </location>
    <ligand>
        <name>ATP</name>
        <dbReference type="ChEBI" id="CHEBI:30616"/>
    </ligand>
</feature>
<evidence type="ECO:0000256" key="5">
    <source>
        <dbReference type="ARBA" id="ARBA00022917"/>
    </source>
</evidence>
<dbReference type="PANTHER" id="PTHR22594">
    <property type="entry name" value="ASPARTYL/LYSYL-TRNA SYNTHETASE"/>
    <property type="match status" value="1"/>
</dbReference>
<feature type="region of interest" description="Aspartate" evidence="7">
    <location>
        <begin position="195"/>
        <end position="198"/>
    </location>
</feature>
<accession>A0A346E0W2</accession>
<dbReference type="InterPro" id="IPR012340">
    <property type="entry name" value="NA-bd_OB-fold"/>
</dbReference>
<comment type="caution">
    <text evidence="7">Lacks conserved residue(s) required for the propagation of feature annotation.</text>
</comment>